<protein>
    <submittedName>
        <fullName evidence="1">GH17217</fullName>
    </submittedName>
</protein>
<dbReference type="AlphaFoldDB" id="B4JFU9"/>
<accession>B4JFU9</accession>
<keyword evidence="2" id="KW-1185">Reference proteome</keyword>
<name>B4JFU9_DROGR</name>
<dbReference type="SMR" id="B4JFU9"/>
<sequence>MYDININVVKECRQPTELHIYLIDKLNCNTEEEILFVQQRSVDLFLTNNVHNWSQLEGFHLNLIEIIRNCTLNTLVHLTNLLGGHDQPLQDAKVLNTLLMVLRTYPKRWTTNILKYATQHLDLNETKNLIEDMISNCNDVWELGQILMTKSLPQSTIIKGLLHSDISLGVRRIDLPIAASMKDRLPLSFKDNPSDYQMQVRLMLPKILQPQYCLPADAILYMTNAPFDEYTSPKFGDWQDMDEIEKCRSKLIVKREIVSVN</sequence>
<dbReference type="HOGENOM" id="CLU_1066600_0_0_1"/>
<dbReference type="OrthoDB" id="7834989at2759"/>
<proteinExistence type="predicted"/>
<dbReference type="STRING" id="7222.B4JFU9"/>
<evidence type="ECO:0000313" key="1">
    <source>
        <dbReference type="EMBL" id="EDV93580.1"/>
    </source>
</evidence>
<gene>
    <name evidence="1" type="primary">Dgri\GH17217</name>
    <name evidence="1" type="ORF">Dgri_GH17217</name>
</gene>
<dbReference type="InParanoid" id="B4JFU9"/>
<dbReference type="PhylomeDB" id="B4JFU9"/>
<reference evidence="1 2" key="1">
    <citation type="journal article" date="2007" name="Nature">
        <title>Evolution of genes and genomes on the Drosophila phylogeny.</title>
        <authorList>
            <consortium name="Drosophila 12 Genomes Consortium"/>
            <person name="Clark A.G."/>
            <person name="Eisen M.B."/>
            <person name="Smith D.R."/>
            <person name="Bergman C.M."/>
            <person name="Oliver B."/>
            <person name="Markow T.A."/>
            <person name="Kaufman T.C."/>
            <person name="Kellis M."/>
            <person name="Gelbart W."/>
            <person name="Iyer V.N."/>
            <person name="Pollard D.A."/>
            <person name="Sackton T.B."/>
            <person name="Larracuente A.M."/>
            <person name="Singh N.D."/>
            <person name="Abad J.P."/>
            <person name="Abt D.N."/>
            <person name="Adryan B."/>
            <person name="Aguade M."/>
            <person name="Akashi H."/>
            <person name="Anderson W.W."/>
            <person name="Aquadro C.F."/>
            <person name="Ardell D.H."/>
            <person name="Arguello R."/>
            <person name="Artieri C.G."/>
            <person name="Barbash D.A."/>
            <person name="Barker D."/>
            <person name="Barsanti P."/>
            <person name="Batterham P."/>
            <person name="Batzoglou S."/>
            <person name="Begun D."/>
            <person name="Bhutkar A."/>
            <person name="Blanco E."/>
            <person name="Bosak S.A."/>
            <person name="Bradley R.K."/>
            <person name="Brand A.D."/>
            <person name="Brent M.R."/>
            <person name="Brooks A.N."/>
            <person name="Brown R.H."/>
            <person name="Butlin R.K."/>
            <person name="Caggese C."/>
            <person name="Calvi B.R."/>
            <person name="Bernardo de Carvalho A."/>
            <person name="Caspi A."/>
            <person name="Castrezana S."/>
            <person name="Celniker S.E."/>
            <person name="Chang J.L."/>
            <person name="Chapple C."/>
            <person name="Chatterji S."/>
            <person name="Chinwalla A."/>
            <person name="Civetta A."/>
            <person name="Clifton S.W."/>
            <person name="Comeron J.M."/>
            <person name="Costello J.C."/>
            <person name="Coyne J.A."/>
            <person name="Daub J."/>
            <person name="David R.G."/>
            <person name="Delcher A.L."/>
            <person name="Delehaunty K."/>
            <person name="Do C.B."/>
            <person name="Ebling H."/>
            <person name="Edwards K."/>
            <person name="Eickbush T."/>
            <person name="Evans J.D."/>
            <person name="Filipski A."/>
            <person name="Findeiss S."/>
            <person name="Freyhult E."/>
            <person name="Fulton L."/>
            <person name="Fulton R."/>
            <person name="Garcia A.C."/>
            <person name="Gardiner A."/>
            <person name="Garfield D.A."/>
            <person name="Garvin B.E."/>
            <person name="Gibson G."/>
            <person name="Gilbert D."/>
            <person name="Gnerre S."/>
            <person name="Godfrey J."/>
            <person name="Good R."/>
            <person name="Gotea V."/>
            <person name="Gravely B."/>
            <person name="Greenberg A.J."/>
            <person name="Griffiths-Jones S."/>
            <person name="Gross S."/>
            <person name="Guigo R."/>
            <person name="Gustafson E.A."/>
            <person name="Haerty W."/>
            <person name="Hahn M.W."/>
            <person name="Halligan D.L."/>
            <person name="Halpern A.L."/>
            <person name="Halter G.M."/>
            <person name="Han M.V."/>
            <person name="Heger A."/>
            <person name="Hillier L."/>
            <person name="Hinrichs A.S."/>
            <person name="Holmes I."/>
            <person name="Hoskins R.A."/>
            <person name="Hubisz M.J."/>
            <person name="Hultmark D."/>
            <person name="Huntley M.A."/>
            <person name="Jaffe D.B."/>
            <person name="Jagadeeshan S."/>
            <person name="Jeck W.R."/>
            <person name="Johnson J."/>
            <person name="Jones C.D."/>
            <person name="Jordan W.C."/>
            <person name="Karpen G.H."/>
            <person name="Kataoka E."/>
            <person name="Keightley P.D."/>
            <person name="Kheradpour P."/>
            <person name="Kirkness E.F."/>
            <person name="Koerich L.B."/>
            <person name="Kristiansen K."/>
            <person name="Kudrna D."/>
            <person name="Kulathinal R.J."/>
            <person name="Kumar S."/>
            <person name="Kwok R."/>
            <person name="Lander E."/>
            <person name="Langley C.H."/>
            <person name="Lapoint R."/>
            <person name="Lazzaro B.P."/>
            <person name="Lee S.J."/>
            <person name="Levesque L."/>
            <person name="Li R."/>
            <person name="Lin C.F."/>
            <person name="Lin M.F."/>
            <person name="Lindblad-Toh K."/>
            <person name="Llopart A."/>
            <person name="Long M."/>
            <person name="Low L."/>
            <person name="Lozovsky E."/>
            <person name="Lu J."/>
            <person name="Luo M."/>
            <person name="Machado C.A."/>
            <person name="Makalowski W."/>
            <person name="Marzo M."/>
            <person name="Matsuda M."/>
            <person name="Matzkin L."/>
            <person name="McAllister B."/>
            <person name="McBride C.S."/>
            <person name="McKernan B."/>
            <person name="McKernan K."/>
            <person name="Mendez-Lago M."/>
            <person name="Minx P."/>
            <person name="Mollenhauer M.U."/>
            <person name="Montooth K."/>
            <person name="Mount S.M."/>
            <person name="Mu X."/>
            <person name="Myers E."/>
            <person name="Negre B."/>
            <person name="Newfeld S."/>
            <person name="Nielsen R."/>
            <person name="Noor M.A."/>
            <person name="O'Grady P."/>
            <person name="Pachter L."/>
            <person name="Papaceit M."/>
            <person name="Parisi M.J."/>
            <person name="Parisi M."/>
            <person name="Parts L."/>
            <person name="Pedersen J.S."/>
            <person name="Pesole G."/>
            <person name="Phillippy A.M."/>
            <person name="Ponting C.P."/>
            <person name="Pop M."/>
            <person name="Porcelli D."/>
            <person name="Powell J.R."/>
            <person name="Prohaska S."/>
            <person name="Pruitt K."/>
            <person name="Puig M."/>
            <person name="Quesneville H."/>
            <person name="Ram K.R."/>
            <person name="Rand D."/>
            <person name="Rasmussen M.D."/>
            <person name="Reed L.K."/>
            <person name="Reenan R."/>
            <person name="Reily A."/>
            <person name="Remington K.A."/>
            <person name="Rieger T.T."/>
            <person name="Ritchie M.G."/>
            <person name="Robin C."/>
            <person name="Rogers Y.H."/>
            <person name="Rohde C."/>
            <person name="Rozas J."/>
            <person name="Rubenfield M.J."/>
            <person name="Ruiz A."/>
            <person name="Russo S."/>
            <person name="Salzberg S.L."/>
            <person name="Sanchez-Gracia A."/>
            <person name="Saranga D.J."/>
            <person name="Sato H."/>
            <person name="Schaeffer S.W."/>
            <person name="Schatz M.C."/>
            <person name="Schlenke T."/>
            <person name="Schwartz R."/>
            <person name="Segarra C."/>
            <person name="Singh R.S."/>
            <person name="Sirot L."/>
            <person name="Sirota M."/>
            <person name="Sisneros N.B."/>
            <person name="Smith C.D."/>
            <person name="Smith T.F."/>
            <person name="Spieth J."/>
            <person name="Stage D.E."/>
            <person name="Stark A."/>
            <person name="Stephan W."/>
            <person name="Strausberg R.L."/>
            <person name="Strempel S."/>
            <person name="Sturgill D."/>
            <person name="Sutton G."/>
            <person name="Sutton G.G."/>
            <person name="Tao W."/>
            <person name="Teichmann S."/>
            <person name="Tobari Y.N."/>
            <person name="Tomimura Y."/>
            <person name="Tsolas J.M."/>
            <person name="Valente V.L."/>
            <person name="Venter E."/>
            <person name="Venter J.C."/>
            <person name="Vicario S."/>
            <person name="Vieira F.G."/>
            <person name="Vilella A.J."/>
            <person name="Villasante A."/>
            <person name="Walenz B."/>
            <person name="Wang J."/>
            <person name="Wasserman M."/>
            <person name="Watts T."/>
            <person name="Wilson D."/>
            <person name="Wilson R.K."/>
            <person name="Wing R.A."/>
            <person name="Wolfner M.F."/>
            <person name="Wong A."/>
            <person name="Wong G.K."/>
            <person name="Wu C.I."/>
            <person name="Wu G."/>
            <person name="Yamamoto D."/>
            <person name="Yang H.P."/>
            <person name="Yang S.P."/>
            <person name="Yorke J.A."/>
            <person name="Yoshida K."/>
            <person name="Zdobnov E."/>
            <person name="Zhang P."/>
            <person name="Zhang Y."/>
            <person name="Zimin A.V."/>
            <person name="Baldwin J."/>
            <person name="Abdouelleil A."/>
            <person name="Abdulkadir J."/>
            <person name="Abebe A."/>
            <person name="Abera B."/>
            <person name="Abreu J."/>
            <person name="Acer S.C."/>
            <person name="Aftuck L."/>
            <person name="Alexander A."/>
            <person name="An P."/>
            <person name="Anderson E."/>
            <person name="Anderson S."/>
            <person name="Arachi H."/>
            <person name="Azer M."/>
            <person name="Bachantsang P."/>
            <person name="Barry A."/>
            <person name="Bayul T."/>
            <person name="Berlin A."/>
            <person name="Bessette D."/>
            <person name="Bloom T."/>
            <person name="Blye J."/>
            <person name="Boguslavskiy L."/>
            <person name="Bonnet C."/>
            <person name="Boukhgalter B."/>
            <person name="Bourzgui I."/>
            <person name="Brown A."/>
            <person name="Cahill P."/>
            <person name="Channer S."/>
            <person name="Cheshatsang Y."/>
            <person name="Chuda L."/>
            <person name="Citroen M."/>
            <person name="Collymore A."/>
            <person name="Cooke P."/>
            <person name="Costello M."/>
            <person name="D'Aco K."/>
            <person name="Daza R."/>
            <person name="De Haan G."/>
            <person name="DeGray S."/>
            <person name="DeMaso C."/>
            <person name="Dhargay N."/>
            <person name="Dooley K."/>
            <person name="Dooley E."/>
            <person name="Doricent M."/>
            <person name="Dorje P."/>
            <person name="Dorjee K."/>
            <person name="Dupes A."/>
            <person name="Elong R."/>
            <person name="Falk J."/>
            <person name="Farina A."/>
            <person name="Faro S."/>
            <person name="Ferguson D."/>
            <person name="Fisher S."/>
            <person name="Foley C.D."/>
            <person name="Franke A."/>
            <person name="Friedrich D."/>
            <person name="Gadbois L."/>
            <person name="Gearin G."/>
            <person name="Gearin C.R."/>
            <person name="Giannoukos G."/>
            <person name="Goode T."/>
            <person name="Graham J."/>
            <person name="Grandbois E."/>
            <person name="Grewal S."/>
            <person name="Gyaltsen K."/>
            <person name="Hafez N."/>
            <person name="Hagos B."/>
            <person name="Hall J."/>
            <person name="Henson C."/>
            <person name="Hollinger A."/>
            <person name="Honan T."/>
            <person name="Huard M.D."/>
            <person name="Hughes L."/>
            <person name="Hurhula B."/>
            <person name="Husby M.E."/>
            <person name="Kamat A."/>
            <person name="Kanga B."/>
            <person name="Kashin S."/>
            <person name="Khazanovich D."/>
            <person name="Kisner P."/>
            <person name="Lance K."/>
            <person name="Lara M."/>
            <person name="Lee W."/>
            <person name="Lennon N."/>
            <person name="Letendre F."/>
            <person name="LeVine R."/>
            <person name="Lipovsky A."/>
            <person name="Liu X."/>
            <person name="Liu J."/>
            <person name="Liu S."/>
            <person name="Lokyitsang T."/>
            <person name="Lokyitsang Y."/>
            <person name="Lubonja R."/>
            <person name="Lui A."/>
            <person name="MacDonald P."/>
            <person name="Magnisalis V."/>
            <person name="Maru K."/>
            <person name="Matthews C."/>
            <person name="McCusker W."/>
            <person name="McDonough S."/>
            <person name="Mehta T."/>
            <person name="Meldrim J."/>
            <person name="Meneus L."/>
            <person name="Mihai O."/>
            <person name="Mihalev A."/>
            <person name="Mihova T."/>
            <person name="Mittelman R."/>
            <person name="Mlenga V."/>
            <person name="Montmayeur A."/>
            <person name="Mulrain L."/>
            <person name="Navidi A."/>
            <person name="Naylor J."/>
            <person name="Negash T."/>
            <person name="Nguyen T."/>
            <person name="Nguyen N."/>
            <person name="Nicol R."/>
            <person name="Norbu C."/>
            <person name="Norbu N."/>
            <person name="Novod N."/>
            <person name="O'Neill B."/>
            <person name="Osman S."/>
            <person name="Markiewicz E."/>
            <person name="Oyono O.L."/>
            <person name="Patti C."/>
            <person name="Phunkhang P."/>
            <person name="Pierre F."/>
            <person name="Priest M."/>
            <person name="Raghuraman S."/>
            <person name="Rege F."/>
            <person name="Reyes R."/>
            <person name="Rise C."/>
            <person name="Rogov P."/>
            <person name="Ross K."/>
            <person name="Ryan E."/>
            <person name="Settipalli S."/>
            <person name="Shea T."/>
            <person name="Sherpa N."/>
            <person name="Shi L."/>
            <person name="Shih D."/>
            <person name="Sparrow T."/>
            <person name="Spaulding J."/>
            <person name="Stalker J."/>
            <person name="Stange-Thomann N."/>
            <person name="Stavropoulos S."/>
            <person name="Stone C."/>
            <person name="Strader C."/>
            <person name="Tesfaye S."/>
            <person name="Thomson T."/>
            <person name="Thoulutsang Y."/>
            <person name="Thoulutsang D."/>
            <person name="Topham K."/>
            <person name="Topping I."/>
            <person name="Tsamla T."/>
            <person name="Vassiliev H."/>
            <person name="Vo A."/>
            <person name="Wangchuk T."/>
            <person name="Wangdi T."/>
            <person name="Weiand M."/>
            <person name="Wilkinson J."/>
            <person name="Wilson A."/>
            <person name="Yadav S."/>
            <person name="Young G."/>
            <person name="Yu Q."/>
            <person name="Zembek L."/>
            <person name="Zhong D."/>
            <person name="Zimmer A."/>
            <person name="Zwirko Z."/>
            <person name="Jaffe D.B."/>
            <person name="Alvarez P."/>
            <person name="Brockman W."/>
            <person name="Butler J."/>
            <person name="Chin C."/>
            <person name="Gnerre S."/>
            <person name="Grabherr M."/>
            <person name="Kleber M."/>
            <person name="Mauceli E."/>
            <person name="MacCallum I."/>
        </authorList>
    </citation>
    <scope>NUCLEOTIDE SEQUENCE [LARGE SCALE GENOMIC DNA]</scope>
    <source>
        <strain evidence="2">Tucson 15287-2541.00</strain>
    </source>
</reference>
<dbReference type="Proteomes" id="UP000001070">
    <property type="component" value="Unassembled WGS sequence"/>
</dbReference>
<evidence type="ECO:0000313" key="2">
    <source>
        <dbReference type="Proteomes" id="UP000001070"/>
    </source>
</evidence>
<dbReference type="EMBL" id="CH916369">
    <property type="protein sequence ID" value="EDV93580.1"/>
    <property type="molecule type" value="Genomic_DNA"/>
</dbReference>
<organism evidence="2">
    <name type="scientific">Drosophila grimshawi</name>
    <name type="common">Hawaiian fruit fly</name>
    <name type="synonym">Idiomyia grimshawi</name>
    <dbReference type="NCBI Taxonomy" id="7222"/>
    <lineage>
        <taxon>Eukaryota</taxon>
        <taxon>Metazoa</taxon>
        <taxon>Ecdysozoa</taxon>
        <taxon>Arthropoda</taxon>
        <taxon>Hexapoda</taxon>
        <taxon>Insecta</taxon>
        <taxon>Pterygota</taxon>
        <taxon>Neoptera</taxon>
        <taxon>Endopterygota</taxon>
        <taxon>Diptera</taxon>
        <taxon>Brachycera</taxon>
        <taxon>Muscomorpha</taxon>
        <taxon>Ephydroidea</taxon>
        <taxon>Drosophilidae</taxon>
        <taxon>Drosophila</taxon>
        <taxon>Hawaiian Drosophila</taxon>
    </lineage>
</organism>